<dbReference type="Proteomes" id="UP000692954">
    <property type="component" value="Unassembled WGS sequence"/>
</dbReference>
<reference evidence="8" key="1">
    <citation type="submission" date="2021-01" db="EMBL/GenBank/DDBJ databases">
        <authorList>
            <consortium name="Genoscope - CEA"/>
            <person name="William W."/>
        </authorList>
    </citation>
    <scope>NUCLEOTIDE SEQUENCE</scope>
</reference>
<sequence>MEKATFWAIFGFISMGIILSFTSMGIFLTKYDQDKEALIHKKAVLTDANALSWGATPGFKDVKEINNFQFFTHQSGIMFATANESSQYSYVSELSNRTYVPSSLGFIKFLPKFKFEKISDKTSDITHLNIAAIQYFYKSLNQPAFAKLPRYLNMIFRGLSQDFINYYFAHIMYDFYTSDQQLVYETIFTPAKINQETQVKLWDDELYGWKSETSFSKWVRAYFNGGDSKLQLYFSLSDEQMNQLIGKGSTINKLKKLIINSVSTGVQGTKKGTCQNKNECTLWELGMIQWSFGGLTTKDFVPPVTFGNGSYAKFNDSIPENYEFYLSGSEYQYDDVKNIISENFEQMPNLLGFNTMQYIWDNRDHLERVSNKLSWPTDNLTNFTKSKNLIKYLNTQYDYINNIEDTYAFQTWRFMSKMIYEAGIMLRDGLYAKALFYKFKTIDCEDDYFIPFVDACGSKYDFTLNAKNALIWVNAAFEKKGSDSFKTLQKDLKANEDVLWDYLSDGLSDFSKALNEFHLAISKYYKCTYQICQAEELWYKQWGNSSVTKSYPTQLAFKPEDETITIANWDIYSDKPFVHYEFYSFSGEKINEKIQQKLFHFDMGGIFGYYSLRNLYENHFNSTKKLNEKFPLQEEQLKWLIKYLKHCLTNYWYGGHMIKTQQQKYLFDYDNIYTDKISSFEPVYEGNNFRDNGAHLLEQNNQEFMKFATMYDFYQMDTGIKDVDNVGQVMRTLDESKIKRKRILYYNPQTEYQTQYYNYPYGKDSNVYGSYGYAFKPDLIANFQKELQLFDFDIHRNITLKYVETTTYKGYDVIKYKLEDQTISLQPYTDLPIFMTIGRQPLNECVLINGQSCNQYILNVPESYYTIEEITGKVVSFTKTYIYWLQIDKTSPLKQEPLNDELIVPLLKRTITYDFNEDQMIEHFQDVKDLQKHKDIIFYITLTFGLLFSLAFIGFIVYFRKNEQNINSRAPSIYSVVADE</sequence>
<evidence type="ECO:0000256" key="2">
    <source>
        <dbReference type="ARBA" id="ARBA00010532"/>
    </source>
</evidence>
<dbReference type="OrthoDB" id="283348at2759"/>
<keyword evidence="3 7" id="KW-0812">Transmembrane</keyword>
<dbReference type="PANTHER" id="PTHR11923">
    <property type="entry name" value="SCAVENGER RECEPTOR CLASS B TYPE-1 SR-B1"/>
    <property type="match status" value="1"/>
</dbReference>
<evidence type="ECO:0000313" key="9">
    <source>
        <dbReference type="Proteomes" id="UP000692954"/>
    </source>
</evidence>
<evidence type="ECO:0000256" key="1">
    <source>
        <dbReference type="ARBA" id="ARBA00004370"/>
    </source>
</evidence>
<accession>A0A8S1L9K7</accession>
<evidence type="ECO:0000256" key="5">
    <source>
        <dbReference type="ARBA" id="ARBA00023136"/>
    </source>
</evidence>
<evidence type="ECO:0000313" key="8">
    <source>
        <dbReference type="EMBL" id="CAD8062402.1"/>
    </source>
</evidence>
<comment type="similarity">
    <text evidence="2">Belongs to the CD36 family.</text>
</comment>
<comment type="caution">
    <text evidence="8">The sequence shown here is derived from an EMBL/GenBank/DDBJ whole genome shotgun (WGS) entry which is preliminary data.</text>
</comment>
<comment type="subcellular location">
    <subcellularLocation>
        <location evidence="1">Membrane</location>
    </subcellularLocation>
</comment>
<keyword evidence="5 7" id="KW-0472">Membrane</keyword>
<keyword evidence="6" id="KW-0325">Glycoprotein</keyword>
<dbReference type="PANTHER" id="PTHR11923:SF51">
    <property type="entry name" value="LYSOSOME MEMBRANE PROTEIN 2"/>
    <property type="match status" value="1"/>
</dbReference>
<dbReference type="GO" id="GO:0005737">
    <property type="term" value="C:cytoplasm"/>
    <property type="evidence" value="ECO:0007669"/>
    <property type="project" value="TreeGrafter"/>
</dbReference>
<name>A0A8S1L9K7_9CILI</name>
<dbReference type="GO" id="GO:0016020">
    <property type="term" value="C:membrane"/>
    <property type="evidence" value="ECO:0007669"/>
    <property type="project" value="UniProtKB-SubCell"/>
</dbReference>
<dbReference type="AlphaFoldDB" id="A0A8S1L9K7"/>
<keyword evidence="9" id="KW-1185">Reference proteome</keyword>
<keyword evidence="4 7" id="KW-1133">Transmembrane helix</keyword>
<feature type="transmembrane region" description="Helical" evidence="7">
    <location>
        <begin position="7"/>
        <end position="28"/>
    </location>
</feature>
<feature type="transmembrane region" description="Helical" evidence="7">
    <location>
        <begin position="936"/>
        <end position="959"/>
    </location>
</feature>
<evidence type="ECO:0000256" key="6">
    <source>
        <dbReference type="ARBA" id="ARBA00023180"/>
    </source>
</evidence>
<protein>
    <submittedName>
        <fullName evidence="8">Uncharacterized protein</fullName>
    </submittedName>
</protein>
<evidence type="ECO:0000256" key="3">
    <source>
        <dbReference type="ARBA" id="ARBA00022692"/>
    </source>
</evidence>
<proteinExistence type="inferred from homology"/>
<evidence type="ECO:0000256" key="7">
    <source>
        <dbReference type="SAM" id="Phobius"/>
    </source>
</evidence>
<gene>
    <name evidence="8" type="ORF">PSON_ATCC_30995.1.T0160324</name>
</gene>
<dbReference type="GO" id="GO:0005044">
    <property type="term" value="F:scavenger receptor activity"/>
    <property type="evidence" value="ECO:0007669"/>
    <property type="project" value="TreeGrafter"/>
</dbReference>
<dbReference type="EMBL" id="CAJJDN010000016">
    <property type="protein sequence ID" value="CAD8062402.1"/>
    <property type="molecule type" value="Genomic_DNA"/>
</dbReference>
<evidence type="ECO:0000256" key="4">
    <source>
        <dbReference type="ARBA" id="ARBA00022989"/>
    </source>
</evidence>
<organism evidence="8 9">
    <name type="scientific">Paramecium sonneborni</name>
    <dbReference type="NCBI Taxonomy" id="65129"/>
    <lineage>
        <taxon>Eukaryota</taxon>
        <taxon>Sar</taxon>
        <taxon>Alveolata</taxon>
        <taxon>Ciliophora</taxon>
        <taxon>Intramacronucleata</taxon>
        <taxon>Oligohymenophorea</taxon>
        <taxon>Peniculida</taxon>
        <taxon>Parameciidae</taxon>
        <taxon>Paramecium</taxon>
    </lineage>
</organism>
<dbReference type="InterPro" id="IPR002159">
    <property type="entry name" value="CD36_fam"/>
</dbReference>